<keyword evidence="2" id="KW-1185">Reference proteome</keyword>
<dbReference type="EMBL" id="AGSN01000163">
    <property type="protein sequence ID" value="EHH09429.1"/>
    <property type="molecule type" value="Genomic_DNA"/>
</dbReference>
<name>G6YFQ5_9HYPH</name>
<proteinExistence type="predicted"/>
<reference evidence="1 2" key="1">
    <citation type="journal article" date="2012" name="J. Bacteriol.">
        <title>Draft Genome Sequence of Plant Growth-Promoting Rhizobium Mesorhizobium amorphae, Isolated from Zinc-Lead Mine Tailings.</title>
        <authorList>
            <person name="Hao X."/>
            <person name="Lin Y."/>
            <person name="Johnstone L."/>
            <person name="Baltrus D.A."/>
            <person name="Miller S.J."/>
            <person name="Wei G."/>
            <person name="Rensing C."/>
        </authorList>
    </citation>
    <scope>NUCLEOTIDE SEQUENCE [LARGE SCALE GENOMIC DNA]</scope>
    <source>
        <strain evidence="1 2">CCNWGS0123</strain>
    </source>
</reference>
<accession>G6YFQ5</accession>
<sequence>CAALLPLARSPHKQLRWHRRQALNLLKDIQPVVKHKIEAHLQASSAEQTRGPCSSRCPALSIYQVLKARAVLESLYRRPYVEGRKPDLRMTQQQLQRETRQILASTRDLIEGDLSNMSWNVIAEIEADSPVDALDTFMAHNAATVQAQHPASVFDVHQVLQAMD</sequence>
<organism evidence="1 2">
    <name type="scientific">Mesorhizobium amorphae CCNWGS0123</name>
    <dbReference type="NCBI Taxonomy" id="1082933"/>
    <lineage>
        <taxon>Bacteria</taxon>
        <taxon>Pseudomonadati</taxon>
        <taxon>Pseudomonadota</taxon>
        <taxon>Alphaproteobacteria</taxon>
        <taxon>Hyphomicrobiales</taxon>
        <taxon>Phyllobacteriaceae</taxon>
        <taxon>Mesorhizobium</taxon>
    </lineage>
</organism>
<protein>
    <submittedName>
        <fullName evidence="1">Uncharacterized protein</fullName>
    </submittedName>
</protein>
<dbReference type="AlphaFoldDB" id="G6YFQ5"/>
<dbReference type="Proteomes" id="UP000002949">
    <property type="component" value="Unassembled WGS sequence"/>
</dbReference>
<evidence type="ECO:0000313" key="2">
    <source>
        <dbReference type="Proteomes" id="UP000002949"/>
    </source>
</evidence>
<feature type="non-terminal residue" evidence="1">
    <location>
        <position position="164"/>
    </location>
</feature>
<gene>
    <name evidence="1" type="ORF">MEA186_24045</name>
</gene>
<evidence type="ECO:0000313" key="1">
    <source>
        <dbReference type="EMBL" id="EHH09429.1"/>
    </source>
</evidence>
<feature type="non-terminal residue" evidence="1">
    <location>
        <position position="1"/>
    </location>
</feature>
<dbReference type="eggNOG" id="COG0703">
    <property type="taxonomic scope" value="Bacteria"/>
</dbReference>